<evidence type="ECO:0000256" key="1">
    <source>
        <dbReference type="ARBA" id="ARBA00022729"/>
    </source>
</evidence>
<sequence length="632" mass="70563">MAFTVTQTLFTLLLLLPISAVAQTNGHIAVGNSLPAAENSSWLSPSGDFALGFRQHNNSDFFLLSIWYDKIPDRTIVWHAKGAPLAPRRSKVEITDGGLVLTSPHGEDLWTSQALTGVVAYAVMNDTGNFVLEDSNFDNLWESFKDPTDTMLPTKIMQRGGVLSLRQSETNFSEGRFQLRVNGDSNVVLNTINLPTTLPPKPYFKKDSIAGDHSNASSPGRQLVFNKSGYIEILKQYNEHINLKDNDEIVRTGNSYFRATLEFDGVFTLVCNLKPDKRPRCECPKGYSLLDPNDPYGSCKPDFIQGCEEDEHSTKKDLYYLEVLNNTDFPESDYGKLKPFTEENCINSCLQDCMCAVAIFSNGVTCCKKKLPVSNGRFTTSFPGKALMKVRKDNSRLPGPSFPNPGNEPVRKKKDQGGLILAGSVLLGCSIFITGTICLGFFFIYQKKIKKKNSTHNGSVREMNLRSFTYKELQEATDGFKEELGRGAFSIVYKGAIKMGSNVLPVAVKKLLGFCEEGVQRLLVYEFLSHGTLAAIEFAEEYKAILTDWAYDCFQEGAFDVLVEFDMEALDDMEKLERFVKVAIWCIQEDPSLRPNMRKVMHMLEGVVNVPVPPFPSPFTTMIPNQHSSKQA</sequence>
<dbReference type="Proteomes" id="UP000327013">
    <property type="component" value="Chromosome 4"/>
</dbReference>
<dbReference type="InterPro" id="IPR001480">
    <property type="entry name" value="Bulb-type_lectin_dom"/>
</dbReference>
<evidence type="ECO:0000256" key="5">
    <source>
        <dbReference type="SAM" id="SignalP"/>
    </source>
</evidence>
<dbReference type="AlphaFoldDB" id="A0A660KKY7"/>
<evidence type="ECO:0000256" key="4">
    <source>
        <dbReference type="SAM" id="Phobius"/>
    </source>
</evidence>
<dbReference type="EMBL" id="CM017324">
    <property type="protein sequence ID" value="KAE8037037.1"/>
    <property type="molecule type" value="Genomic_DNA"/>
</dbReference>
<feature type="transmembrane region" description="Helical" evidence="4">
    <location>
        <begin position="419"/>
        <end position="445"/>
    </location>
</feature>
<feature type="chain" id="PRO_5024811346" description="Bulb-type lectin domain-containing protein" evidence="5">
    <location>
        <begin position="23"/>
        <end position="632"/>
    </location>
</feature>
<evidence type="ECO:0000256" key="3">
    <source>
        <dbReference type="ARBA" id="ARBA00023180"/>
    </source>
</evidence>
<evidence type="ECO:0000313" key="8">
    <source>
        <dbReference type="Proteomes" id="UP000327013"/>
    </source>
</evidence>
<proteinExistence type="predicted"/>
<dbReference type="InterPro" id="IPR011009">
    <property type="entry name" value="Kinase-like_dom_sf"/>
</dbReference>
<keyword evidence="1 5" id="KW-0732">Signal</keyword>
<feature type="signal peptide" evidence="5">
    <location>
        <begin position="1"/>
        <end position="22"/>
    </location>
</feature>
<reference evidence="7 8" key="1">
    <citation type="submission" date="2019-06" db="EMBL/GenBank/DDBJ databases">
        <title>A chromosomal-level reference genome of Carpinus fangiana (Coryloideae, Betulaceae).</title>
        <authorList>
            <person name="Yang X."/>
            <person name="Wang Z."/>
            <person name="Zhang L."/>
            <person name="Hao G."/>
            <person name="Liu J."/>
            <person name="Yang Y."/>
        </authorList>
    </citation>
    <scope>NUCLEOTIDE SEQUENCE [LARGE SCALE GENOMIC DNA]</scope>
    <source>
        <strain evidence="7">Cfa_2016G</strain>
        <tissue evidence="7">Leaf</tissue>
    </source>
</reference>
<evidence type="ECO:0000256" key="2">
    <source>
        <dbReference type="ARBA" id="ARBA00023157"/>
    </source>
</evidence>
<dbReference type="Pfam" id="PF01453">
    <property type="entry name" value="B_lectin"/>
    <property type="match status" value="1"/>
</dbReference>
<dbReference type="OrthoDB" id="1930390at2759"/>
<keyword evidence="4" id="KW-0472">Membrane</keyword>
<accession>A0A660KKY7</accession>
<keyword evidence="4" id="KW-1133">Transmembrane helix</keyword>
<dbReference type="Gene3D" id="1.10.510.10">
    <property type="entry name" value="Transferase(Phosphotransferase) domain 1"/>
    <property type="match status" value="1"/>
</dbReference>
<dbReference type="FunFam" id="2.90.10.10:FF:000013">
    <property type="entry name" value="G-type lectin S-receptor-like serine/threonine-protein kinase LECRK1"/>
    <property type="match status" value="1"/>
</dbReference>
<keyword evidence="3" id="KW-0325">Glycoprotein</keyword>
<dbReference type="InterPro" id="IPR036426">
    <property type="entry name" value="Bulb-type_lectin_dom_sf"/>
</dbReference>
<dbReference type="PANTHER" id="PTHR47976">
    <property type="entry name" value="G-TYPE LECTIN S-RECEPTOR-LIKE SERINE/THREONINE-PROTEIN KINASE SD2-5"/>
    <property type="match status" value="1"/>
</dbReference>
<dbReference type="PROSITE" id="PS50927">
    <property type="entry name" value="BULB_LECTIN"/>
    <property type="match status" value="1"/>
</dbReference>
<keyword evidence="2" id="KW-1015">Disulfide bond</keyword>
<dbReference type="SMART" id="SM00108">
    <property type="entry name" value="B_lectin"/>
    <property type="match status" value="1"/>
</dbReference>
<protein>
    <recommendedName>
        <fullName evidence="6">Bulb-type lectin domain-containing protein</fullName>
    </recommendedName>
</protein>
<dbReference type="Gene3D" id="3.30.200.20">
    <property type="entry name" value="Phosphorylase Kinase, domain 1"/>
    <property type="match status" value="1"/>
</dbReference>
<name>A0A660KKY7_9ROSI</name>
<evidence type="ECO:0000313" key="7">
    <source>
        <dbReference type="EMBL" id="KAE8037037.1"/>
    </source>
</evidence>
<dbReference type="Gene3D" id="2.90.10.10">
    <property type="entry name" value="Bulb-type lectin domain"/>
    <property type="match status" value="1"/>
</dbReference>
<keyword evidence="8" id="KW-1185">Reference proteome</keyword>
<dbReference type="SUPFAM" id="SSF51110">
    <property type="entry name" value="alpha-D-mannose-specific plant lectins"/>
    <property type="match status" value="1"/>
</dbReference>
<dbReference type="InterPro" id="IPR051343">
    <property type="entry name" value="G-type_lectin_kinases/EP1-like"/>
</dbReference>
<dbReference type="PANTHER" id="PTHR47976:SF15">
    <property type="entry name" value="G-TYPE LECTIN S-RECEPTOR-LIKE SERINE_THREONINE-PROTEIN KINASE RLK1"/>
    <property type="match status" value="1"/>
</dbReference>
<keyword evidence="4" id="KW-0812">Transmembrane</keyword>
<organism evidence="7 8">
    <name type="scientific">Carpinus fangiana</name>
    <dbReference type="NCBI Taxonomy" id="176857"/>
    <lineage>
        <taxon>Eukaryota</taxon>
        <taxon>Viridiplantae</taxon>
        <taxon>Streptophyta</taxon>
        <taxon>Embryophyta</taxon>
        <taxon>Tracheophyta</taxon>
        <taxon>Spermatophyta</taxon>
        <taxon>Magnoliopsida</taxon>
        <taxon>eudicotyledons</taxon>
        <taxon>Gunneridae</taxon>
        <taxon>Pentapetalae</taxon>
        <taxon>rosids</taxon>
        <taxon>fabids</taxon>
        <taxon>Fagales</taxon>
        <taxon>Betulaceae</taxon>
        <taxon>Carpinus</taxon>
    </lineage>
</organism>
<gene>
    <name evidence="7" type="ORF">FH972_009663</name>
</gene>
<dbReference type="SUPFAM" id="SSF56112">
    <property type="entry name" value="Protein kinase-like (PK-like)"/>
    <property type="match status" value="2"/>
</dbReference>
<evidence type="ECO:0000259" key="6">
    <source>
        <dbReference type="PROSITE" id="PS50927"/>
    </source>
</evidence>
<feature type="domain" description="Bulb-type lectin" evidence="6">
    <location>
        <begin position="27"/>
        <end position="145"/>
    </location>
</feature>